<evidence type="ECO:0000313" key="3">
    <source>
        <dbReference type="Proteomes" id="UP000184462"/>
    </source>
</evidence>
<dbReference type="OrthoDB" id="9808870at2"/>
<organism evidence="2 3">
    <name type="scientific">Psychroflexus salarius</name>
    <dbReference type="NCBI Taxonomy" id="1155689"/>
    <lineage>
        <taxon>Bacteria</taxon>
        <taxon>Pseudomonadati</taxon>
        <taxon>Bacteroidota</taxon>
        <taxon>Flavobacteriia</taxon>
        <taxon>Flavobacteriales</taxon>
        <taxon>Flavobacteriaceae</taxon>
        <taxon>Psychroflexus</taxon>
    </lineage>
</organism>
<feature type="transmembrane region" description="Helical" evidence="1">
    <location>
        <begin position="172"/>
        <end position="189"/>
    </location>
</feature>
<protein>
    <submittedName>
        <fullName evidence="2">HupE / UreJ protein</fullName>
    </submittedName>
</protein>
<reference evidence="2 3" key="1">
    <citation type="submission" date="2016-11" db="EMBL/GenBank/DDBJ databases">
        <authorList>
            <person name="Jaros S."/>
            <person name="Januszkiewicz K."/>
            <person name="Wedrychowicz H."/>
        </authorList>
    </citation>
    <scope>NUCLEOTIDE SEQUENCE [LARGE SCALE GENOMIC DNA]</scope>
    <source>
        <strain evidence="2 3">DSM 25661</strain>
    </source>
</reference>
<feature type="transmembrane region" description="Helical" evidence="1">
    <location>
        <begin position="71"/>
        <end position="89"/>
    </location>
</feature>
<name>A0A1M4V1Z8_9FLAO</name>
<accession>A0A1M4V1Z8</accession>
<gene>
    <name evidence="2" type="ORF">SAMN05444278_103207</name>
</gene>
<keyword evidence="3" id="KW-1185">Reference proteome</keyword>
<dbReference type="InterPro" id="IPR032809">
    <property type="entry name" value="Put_HupE_UreJ"/>
</dbReference>
<dbReference type="AlphaFoldDB" id="A0A1M4V1Z8"/>
<feature type="transmembrane region" description="Helical" evidence="1">
    <location>
        <begin position="43"/>
        <end position="65"/>
    </location>
</feature>
<evidence type="ECO:0000313" key="2">
    <source>
        <dbReference type="EMBL" id="SHE62959.1"/>
    </source>
</evidence>
<feature type="transmembrane region" description="Helical" evidence="1">
    <location>
        <begin position="134"/>
        <end position="160"/>
    </location>
</feature>
<sequence length="194" mass="21619">MEDFWLYFKLGFNHVLDATAYDHVLFIAVLVAAYSLKQWKRILALVSLFTVGHCLSLALAAFDILHFDKAIIEFLIPLSIVLTAIFNLFTAGKDTGGTKSAVLYIITLFFGLVHGFGFSTYFNMLSEGASDIALMLLEFALGIEASQLVVVLVILILSGIFQTLLRFSKRDWVLIISSVVLGLSLPLLFDNWIF</sequence>
<dbReference type="Pfam" id="PF13795">
    <property type="entry name" value="HupE_UreJ_2"/>
    <property type="match status" value="1"/>
</dbReference>
<feature type="transmembrane region" description="Helical" evidence="1">
    <location>
        <begin position="101"/>
        <end position="122"/>
    </location>
</feature>
<dbReference type="STRING" id="1155689.SAMN05444278_103207"/>
<keyword evidence="1" id="KW-1133">Transmembrane helix</keyword>
<feature type="transmembrane region" description="Helical" evidence="1">
    <location>
        <begin position="20"/>
        <end position="36"/>
    </location>
</feature>
<dbReference type="Proteomes" id="UP000184462">
    <property type="component" value="Unassembled WGS sequence"/>
</dbReference>
<dbReference type="EMBL" id="FQTW01000003">
    <property type="protein sequence ID" value="SHE62959.1"/>
    <property type="molecule type" value="Genomic_DNA"/>
</dbReference>
<proteinExistence type="predicted"/>
<keyword evidence="1" id="KW-0812">Transmembrane</keyword>
<dbReference type="RefSeq" id="WP_073192652.1">
    <property type="nucleotide sequence ID" value="NZ_FQTW01000003.1"/>
</dbReference>
<keyword evidence="1" id="KW-0472">Membrane</keyword>
<evidence type="ECO:0000256" key="1">
    <source>
        <dbReference type="SAM" id="Phobius"/>
    </source>
</evidence>